<proteinExistence type="predicted"/>
<dbReference type="EMBL" id="BKCJ010006042">
    <property type="protein sequence ID" value="GEU70022.1"/>
    <property type="molecule type" value="Genomic_DNA"/>
</dbReference>
<gene>
    <name evidence="2" type="ORF">Tci_042000</name>
</gene>
<evidence type="ECO:0000256" key="1">
    <source>
        <dbReference type="SAM" id="MobiDB-lite"/>
    </source>
</evidence>
<feature type="region of interest" description="Disordered" evidence="1">
    <location>
        <begin position="43"/>
        <end position="150"/>
    </location>
</feature>
<dbReference type="AlphaFoldDB" id="A0A6L2MBD4"/>
<evidence type="ECO:0000313" key="2">
    <source>
        <dbReference type="EMBL" id="GEU70022.1"/>
    </source>
</evidence>
<comment type="caution">
    <text evidence="2">The sequence shown here is derived from an EMBL/GenBank/DDBJ whole genome shotgun (WGS) entry which is preliminary data.</text>
</comment>
<reference evidence="2" key="1">
    <citation type="journal article" date="2019" name="Sci. Rep.">
        <title>Draft genome of Tanacetum cinerariifolium, the natural source of mosquito coil.</title>
        <authorList>
            <person name="Yamashiro T."/>
            <person name="Shiraishi A."/>
            <person name="Satake H."/>
            <person name="Nakayama K."/>
        </authorList>
    </citation>
    <scope>NUCLEOTIDE SEQUENCE</scope>
</reference>
<accession>A0A6L2MBD4</accession>
<feature type="non-terminal residue" evidence="2">
    <location>
        <position position="198"/>
    </location>
</feature>
<protein>
    <submittedName>
        <fullName evidence="2">Uncharacterized protein</fullName>
    </submittedName>
</protein>
<name>A0A6L2MBD4_TANCI</name>
<sequence length="198" mass="20818">MDLFGLIRAPNPAKVKTGSRPRAPHELPLLTLTAARVIEMDEPAVATDSSGIPSAIEKSPLDFADEAEASGRETATPEMPPPKEVPVATAPGSGQAVEAVVAGPPTVRESRKKGPEGVDANAPPKSLRKDHTDRPSGPGSENVPSPIEVLSPGSVYRPEWGVTNGSLLDTPAACQDLVDHVVPPGYFAELRHMPNDEF</sequence>
<organism evidence="2">
    <name type="scientific">Tanacetum cinerariifolium</name>
    <name type="common">Dalmatian daisy</name>
    <name type="synonym">Chrysanthemum cinerariifolium</name>
    <dbReference type="NCBI Taxonomy" id="118510"/>
    <lineage>
        <taxon>Eukaryota</taxon>
        <taxon>Viridiplantae</taxon>
        <taxon>Streptophyta</taxon>
        <taxon>Embryophyta</taxon>
        <taxon>Tracheophyta</taxon>
        <taxon>Spermatophyta</taxon>
        <taxon>Magnoliopsida</taxon>
        <taxon>eudicotyledons</taxon>
        <taxon>Gunneridae</taxon>
        <taxon>Pentapetalae</taxon>
        <taxon>asterids</taxon>
        <taxon>campanulids</taxon>
        <taxon>Asterales</taxon>
        <taxon>Asteraceae</taxon>
        <taxon>Asteroideae</taxon>
        <taxon>Anthemideae</taxon>
        <taxon>Anthemidinae</taxon>
        <taxon>Tanacetum</taxon>
    </lineage>
</organism>